<protein>
    <submittedName>
        <fullName evidence="2">Uncharacterized protein</fullName>
    </submittedName>
</protein>
<dbReference type="AlphaFoldDB" id="A0AAN9MF01"/>
<gene>
    <name evidence="2" type="ORF">VNO80_18787</name>
</gene>
<comment type="caution">
    <text evidence="2">The sequence shown here is derived from an EMBL/GenBank/DDBJ whole genome shotgun (WGS) entry which is preliminary data.</text>
</comment>
<dbReference type="Proteomes" id="UP001374584">
    <property type="component" value="Unassembled WGS sequence"/>
</dbReference>
<sequence>MQRTLSLPNARKTASEIIDSKFYWRIWRSFDATFFMRIIDRLDWAFKNGLLPRLATRPTFLNWRSPKALKTSRHPNNRPPGLTKPPDF</sequence>
<feature type="region of interest" description="Disordered" evidence="1">
    <location>
        <begin position="67"/>
        <end position="88"/>
    </location>
</feature>
<keyword evidence="3" id="KW-1185">Reference proteome</keyword>
<organism evidence="2 3">
    <name type="scientific">Phaseolus coccineus</name>
    <name type="common">Scarlet runner bean</name>
    <name type="synonym">Phaseolus multiflorus</name>
    <dbReference type="NCBI Taxonomy" id="3886"/>
    <lineage>
        <taxon>Eukaryota</taxon>
        <taxon>Viridiplantae</taxon>
        <taxon>Streptophyta</taxon>
        <taxon>Embryophyta</taxon>
        <taxon>Tracheophyta</taxon>
        <taxon>Spermatophyta</taxon>
        <taxon>Magnoliopsida</taxon>
        <taxon>eudicotyledons</taxon>
        <taxon>Gunneridae</taxon>
        <taxon>Pentapetalae</taxon>
        <taxon>rosids</taxon>
        <taxon>fabids</taxon>
        <taxon>Fabales</taxon>
        <taxon>Fabaceae</taxon>
        <taxon>Papilionoideae</taxon>
        <taxon>50 kb inversion clade</taxon>
        <taxon>NPAAA clade</taxon>
        <taxon>indigoferoid/millettioid clade</taxon>
        <taxon>Phaseoleae</taxon>
        <taxon>Phaseolus</taxon>
    </lineage>
</organism>
<reference evidence="2 3" key="1">
    <citation type="submission" date="2024-01" db="EMBL/GenBank/DDBJ databases">
        <title>The genomes of 5 underutilized Papilionoideae crops provide insights into root nodulation and disease resistanc.</title>
        <authorList>
            <person name="Jiang F."/>
        </authorList>
    </citation>
    <scope>NUCLEOTIDE SEQUENCE [LARGE SCALE GENOMIC DNA]</scope>
    <source>
        <strain evidence="2">JINMINGXINNONG_FW02</strain>
        <tissue evidence="2">Leaves</tissue>
    </source>
</reference>
<accession>A0AAN9MF01</accession>
<evidence type="ECO:0000256" key="1">
    <source>
        <dbReference type="SAM" id="MobiDB-lite"/>
    </source>
</evidence>
<name>A0AAN9MF01_PHACN</name>
<evidence type="ECO:0000313" key="2">
    <source>
        <dbReference type="EMBL" id="KAK7353341.1"/>
    </source>
</evidence>
<proteinExistence type="predicted"/>
<evidence type="ECO:0000313" key="3">
    <source>
        <dbReference type="Proteomes" id="UP001374584"/>
    </source>
</evidence>
<dbReference type="EMBL" id="JAYMYR010000007">
    <property type="protein sequence ID" value="KAK7353341.1"/>
    <property type="molecule type" value="Genomic_DNA"/>
</dbReference>